<dbReference type="PRINTS" id="PR00722">
    <property type="entry name" value="CHYMOTRYPSIN"/>
</dbReference>
<dbReference type="AlphaFoldDB" id="M4AAP2"/>
<dbReference type="InParanoid" id="M4AAP2"/>
<dbReference type="PANTHER" id="PTHR24271">
    <property type="entry name" value="KALLIKREIN-RELATED"/>
    <property type="match status" value="1"/>
</dbReference>
<dbReference type="GeneID" id="102237956"/>
<protein>
    <submittedName>
        <fullName evidence="4">Trypsin II-P29-like</fullName>
    </submittedName>
</protein>
<dbReference type="KEGG" id="xma:102237956"/>
<proteinExistence type="predicted"/>
<dbReference type="Pfam" id="PF00089">
    <property type="entry name" value="Trypsin"/>
    <property type="match status" value="1"/>
</dbReference>
<reference evidence="5" key="2">
    <citation type="journal article" date="2013" name="Nat. Genet.">
        <title>The genome of the platyfish, Xiphophorus maculatus, provides insights into evolutionary adaptation and several complex traits.</title>
        <authorList>
            <person name="Schartl M."/>
            <person name="Walter R.B."/>
            <person name="Shen Y."/>
            <person name="Garcia T."/>
            <person name="Catchen J."/>
            <person name="Amores A."/>
            <person name="Braasch I."/>
            <person name="Chalopin D."/>
            <person name="Volff J.N."/>
            <person name="Lesch K.P."/>
            <person name="Bisazza A."/>
            <person name="Minx P."/>
            <person name="Hillier L."/>
            <person name="Wilson R.K."/>
            <person name="Fuerstenberg S."/>
            <person name="Boore J."/>
            <person name="Searle S."/>
            <person name="Postlethwait J.H."/>
            <person name="Warren W.C."/>
        </authorList>
    </citation>
    <scope>NUCLEOTIDE SEQUENCE [LARGE SCALE GENOMIC DNA]</scope>
    <source>
        <strain evidence="5">JP 163 A</strain>
    </source>
</reference>
<dbReference type="InterPro" id="IPR043504">
    <property type="entry name" value="Peptidase_S1_PA_chymotrypsin"/>
</dbReference>
<accession>M4AAP2</accession>
<name>M4AAP2_XIPMA</name>
<dbReference type="Ensembl" id="ENSXMAT00000011550.2">
    <property type="protein sequence ID" value="ENSXMAP00000011536.2"/>
    <property type="gene ID" value="ENSXMAG00000011517.2"/>
</dbReference>
<dbReference type="PROSITE" id="PS50240">
    <property type="entry name" value="TRYPSIN_DOM"/>
    <property type="match status" value="1"/>
</dbReference>
<keyword evidence="1" id="KW-1015">Disulfide bond</keyword>
<dbReference type="Gene3D" id="2.40.10.10">
    <property type="entry name" value="Trypsin-like serine proteases"/>
    <property type="match status" value="1"/>
</dbReference>
<feature type="chain" id="PRO_5017213114" evidence="2">
    <location>
        <begin position="24"/>
        <end position="252"/>
    </location>
</feature>
<dbReference type="SMART" id="SM00020">
    <property type="entry name" value="Tryp_SPc"/>
    <property type="match status" value="1"/>
</dbReference>
<evidence type="ECO:0000259" key="3">
    <source>
        <dbReference type="PROSITE" id="PS50240"/>
    </source>
</evidence>
<sequence length="252" mass="28123">MALLKVLLLLLVWLGVSVNSVVSLQKRIIGGHDCDDKERLHHVRLERSNGQRRPRCGASLIHPEWILTAAHCFKSETGWYNVAMLKVHPRTATQQEQVIVHDPVIYADHLPRHDIMLLKLRKEVTDVPPVQLPNCDNRLKIGDTVQLAGEGGTITGPNNERIRRPNVSSRLQCVDMQVVAVSRIEPTSGHVFKTAAPNKDICLGDSGSGVIFNDMIYGVISQGGLDYACQDPTFIMDVCEYMDWIKQTTGLK</sequence>
<dbReference type="GeneTree" id="ENSGT00390000009571"/>
<organism evidence="4 5">
    <name type="scientific">Xiphophorus maculatus</name>
    <name type="common">Southern platyfish</name>
    <name type="synonym">Platypoecilus maculatus</name>
    <dbReference type="NCBI Taxonomy" id="8083"/>
    <lineage>
        <taxon>Eukaryota</taxon>
        <taxon>Metazoa</taxon>
        <taxon>Chordata</taxon>
        <taxon>Craniata</taxon>
        <taxon>Vertebrata</taxon>
        <taxon>Euteleostomi</taxon>
        <taxon>Actinopterygii</taxon>
        <taxon>Neopterygii</taxon>
        <taxon>Teleostei</taxon>
        <taxon>Neoteleostei</taxon>
        <taxon>Acanthomorphata</taxon>
        <taxon>Ovalentaria</taxon>
        <taxon>Atherinomorphae</taxon>
        <taxon>Cyprinodontiformes</taxon>
        <taxon>Poeciliidae</taxon>
        <taxon>Poeciliinae</taxon>
        <taxon>Xiphophorus</taxon>
    </lineage>
</organism>
<dbReference type="eggNOG" id="KOG3627">
    <property type="taxonomic scope" value="Eukaryota"/>
</dbReference>
<keyword evidence="5" id="KW-1185">Reference proteome</keyword>
<dbReference type="InterPro" id="IPR001254">
    <property type="entry name" value="Trypsin_dom"/>
</dbReference>
<evidence type="ECO:0000313" key="4">
    <source>
        <dbReference type="Ensembl" id="ENSXMAP00000011536.2"/>
    </source>
</evidence>
<dbReference type="InterPro" id="IPR001314">
    <property type="entry name" value="Peptidase_S1A"/>
</dbReference>
<dbReference type="GO" id="GO:0004252">
    <property type="term" value="F:serine-type endopeptidase activity"/>
    <property type="evidence" value="ECO:0007669"/>
    <property type="project" value="InterPro"/>
</dbReference>
<dbReference type="STRING" id="8083.ENSXMAP00000011536"/>
<feature type="domain" description="Peptidase S1" evidence="3">
    <location>
        <begin position="28"/>
        <end position="250"/>
    </location>
</feature>
<dbReference type="GO" id="GO:0006508">
    <property type="term" value="P:proteolysis"/>
    <property type="evidence" value="ECO:0007669"/>
    <property type="project" value="InterPro"/>
</dbReference>
<dbReference type="OrthoDB" id="8440699at2759"/>
<evidence type="ECO:0000256" key="1">
    <source>
        <dbReference type="ARBA" id="ARBA00023157"/>
    </source>
</evidence>
<dbReference type="InterPro" id="IPR018114">
    <property type="entry name" value="TRYPSIN_HIS"/>
</dbReference>
<reference evidence="4" key="3">
    <citation type="submission" date="2025-08" db="UniProtKB">
        <authorList>
            <consortium name="Ensembl"/>
        </authorList>
    </citation>
    <scope>IDENTIFICATION</scope>
    <source>
        <strain evidence="4">JP 163 A</strain>
    </source>
</reference>
<dbReference type="SUPFAM" id="SSF50494">
    <property type="entry name" value="Trypsin-like serine proteases"/>
    <property type="match status" value="1"/>
</dbReference>
<dbReference type="Proteomes" id="UP000002852">
    <property type="component" value="Unassembled WGS sequence"/>
</dbReference>
<reference evidence="5" key="1">
    <citation type="submission" date="2012-01" db="EMBL/GenBank/DDBJ databases">
        <authorList>
            <person name="Walter R."/>
            <person name="Schartl M."/>
            <person name="Warren W."/>
        </authorList>
    </citation>
    <scope>NUCLEOTIDE SEQUENCE [LARGE SCALE GENOMIC DNA]</scope>
    <source>
        <strain evidence="5">JP 163 A</strain>
    </source>
</reference>
<dbReference type="HOGENOM" id="CLU_1578039_0_0_1"/>
<dbReference type="InterPro" id="IPR009003">
    <property type="entry name" value="Peptidase_S1_PA"/>
</dbReference>
<evidence type="ECO:0000256" key="2">
    <source>
        <dbReference type="SAM" id="SignalP"/>
    </source>
</evidence>
<reference evidence="4" key="4">
    <citation type="submission" date="2025-09" db="UniProtKB">
        <authorList>
            <consortium name="Ensembl"/>
        </authorList>
    </citation>
    <scope>IDENTIFICATION</scope>
    <source>
        <strain evidence="4">JP 163 A</strain>
    </source>
</reference>
<dbReference type="PROSITE" id="PS00134">
    <property type="entry name" value="TRYPSIN_HIS"/>
    <property type="match status" value="1"/>
</dbReference>
<dbReference type="OMA" id="HYFRISA"/>
<dbReference type="PANTHER" id="PTHR24271:SF50">
    <property type="match status" value="1"/>
</dbReference>
<feature type="signal peptide" evidence="2">
    <location>
        <begin position="1"/>
        <end position="23"/>
    </location>
</feature>
<keyword evidence="2" id="KW-0732">Signal</keyword>
<evidence type="ECO:0000313" key="5">
    <source>
        <dbReference type="Proteomes" id="UP000002852"/>
    </source>
</evidence>